<gene>
    <name evidence="1" type="ORF">FHU10_5157</name>
</gene>
<protein>
    <submittedName>
        <fullName evidence="1">Uncharacterized protein DUF4054</fullName>
    </submittedName>
</protein>
<reference evidence="1" key="2">
    <citation type="submission" date="2019-08" db="EMBL/GenBank/DDBJ databases">
        <title>Investigation of anaerobic lignin degradation for improved lignocellulosic biofuels.</title>
        <authorList>
            <person name="Deangelis K.PhD."/>
        </authorList>
    </citation>
    <scope>NUCLEOTIDE SEQUENCE [LARGE SCALE GENOMIC DNA]</scope>
    <source>
        <strain evidence="1">128R</strain>
    </source>
</reference>
<sequence>MEYVIDLQRFRDLFPAMSDVGMFTDATIQTQWEQAQYFISPDESLQEHRFENALYLMTAHLVWLHHAIAQGHTTAGIVTSATISKVSVSIALPPCHTARQFWLATTPYGLQLLALCNEDTVSGGAE</sequence>
<dbReference type="OrthoDB" id="6638082at2"/>
<comment type="caution">
    <text evidence="1">The sequence shown here is derived from an EMBL/GenBank/DDBJ whole genome shotgun (WGS) entry which is preliminary data.</text>
</comment>
<evidence type="ECO:0000313" key="1">
    <source>
        <dbReference type="EMBL" id="TVZ72477.1"/>
    </source>
</evidence>
<reference evidence="1" key="1">
    <citation type="submission" date="2019-06" db="EMBL/GenBank/DDBJ databases">
        <authorList>
            <person name="Deangelis K."/>
            <person name="Huntemann M."/>
            <person name="Clum A."/>
            <person name="Pillay M."/>
            <person name="Palaniappan K."/>
            <person name="Varghese N."/>
            <person name="Mikhailova N."/>
            <person name="Stamatis D."/>
            <person name="Reddy T."/>
            <person name="Daum C."/>
            <person name="Shapiro N."/>
            <person name="Ivanova N."/>
            <person name="Kyrpides N."/>
            <person name="Woyke T."/>
        </authorList>
    </citation>
    <scope>NUCLEOTIDE SEQUENCE [LARGE SCALE GENOMIC DNA]</scope>
    <source>
        <strain evidence="1">128R</strain>
    </source>
</reference>
<dbReference type="AlphaFoldDB" id="A0A542D4H9"/>
<organism evidence="1">
    <name type="scientific">Serratia fonticola</name>
    <dbReference type="NCBI Taxonomy" id="47917"/>
    <lineage>
        <taxon>Bacteria</taxon>
        <taxon>Pseudomonadati</taxon>
        <taxon>Pseudomonadota</taxon>
        <taxon>Gammaproteobacteria</taxon>
        <taxon>Enterobacterales</taxon>
        <taxon>Yersiniaceae</taxon>
        <taxon>Serratia</taxon>
    </lineage>
</organism>
<dbReference type="Pfam" id="PF13262">
    <property type="entry name" value="DUF4054"/>
    <property type="match status" value="1"/>
</dbReference>
<name>A0A542D4H9_SERFO</name>
<dbReference type="EMBL" id="VISQ01000001">
    <property type="protein sequence ID" value="TVZ72477.1"/>
    <property type="molecule type" value="Genomic_DNA"/>
</dbReference>
<proteinExistence type="predicted"/>
<dbReference type="InterPro" id="IPR025127">
    <property type="entry name" value="DUF4054"/>
</dbReference>
<accession>A0A542D4H9</accession>